<evidence type="ECO:0000256" key="3">
    <source>
        <dbReference type="ARBA" id="ARBA00022692"/>
    </source>
</evidence>
<protein>
    <submittedName>
        <fullName evidence="8">Heptahelical transmembrane protein 4-like</fullName>
    </submittedName>
</protein>
<evidence type="ECO:0000256" key="1">
    <source>
        <dbReference type="ARBA" id="ARBA00004141"/>
    </source>
</evidence>
<evidence type="ECO:0000256" key="7">
    <source>
        <dbReference type="SAM" id="Phobius"/>
    </source>
</evidence>
<feature type="transmembrane region" description="Helical" evidence="7">
    <location>
        <begin position="246"/>
        <end position="264"/>
    </location>
</feature>
<dbReference type="GO" id="GO:0009744">
    <property type="term" value="P:response to sucrose"/>
    <property type="evidence" value="ECO:0007669"/>
    <property type="project" value="UniProtKB-ARBA"/>
</dbReference>
<comment type="similarity">
    <text evidence="2">Belongs to the ADIPOR family.</text>
</comment>
<name>A0A2P2K4R0_RHIMU</name>
<evidence type="ECO:0000256" key="4">
    <source>
        <dbReference type="ARBA" id="ARBA00022989"/>
    </source>
</evidence>
<feature type="binding site" evidence="6">
    <location>
        <position position="379"/>
    </location>
    <ligand>
        <name>Zn(2+)</name>
        <dbReference type="ChEBI" id="CHEBI:29105"/>
    </ligand>
</feature>
<keyword evidence="6" id="KW-0862">Zinc</keyword>
<evidence type="ECO:0000256" key="2">
    <source>
        <dbReference type="ARBA" id="ARBA00007018"/>
    </source>
</evidence>
<feature type="transmembrane region" description="Helical" evidence="7">
    <location>
        <begin position="212"/>
        <end position="234"/>
    </location>
</feature>
<feature type="transmembrane region" description="Helical" evidence="7">
    <location>
        <begin position="335"/>
        <end position="356"/>
    </location>
</feature>
<proteinExistence type="inferred from homology"/>
<organism evidence="8">
    <name type="scientific">Rhizophora mucronata</name>
    <name type="common">Asiatic mangrove</name>
    <dbReference type="NCBI Taxonomy" id="61149"/>
    <lineage>
        <taxon>Eukaryota</taxon>
        <taxon>Viridiplantae</taxon>
        <taxon>Streptophyta</taxon>
        <taxon>Embryophyta</taxon>
        <taxon>Tracheophyta</taxon>
        <taxon>Spermatophyta</taxon>
        <taxon>Magnoliopsida</taxon>
        <taxon>eudicotyledons</taxon>
        <taxon>Gunneridae</taxon>
        <taxon>Pentapetalae</taxon>
        <taxon>rosids</taxon>
        <taxon>fabids</taxon>
        <taxon>Malpighiales</taxon>
        <taxon>Rhizophoraceae</taxon>
        <taxon>Rhizophora</taxon>
    </lineage>
</organism>
<feature type="transmembrane region" description="Helical" evidence="7">
    <location>
        <begin position="276"/>
        <end position="297"/>
    </location>
</feature>
<feature type="transmembrane region" description="Helical" evidence="7">
    <location>
        <begin position="377"/>
        <end position="397"/>
    </location>
</feature>
<feature type="binding site" evidence="6">
    <location>
        <position position="230"/>
    </location>
    <ligand>
        <name>Zn(2+)</name>
        <dbReference type="ChEBI" id="CHEBI:29105"/>
    </ligand>
</feature>
<dbReference type="PANTHER" id="PTHR20855:SF52">
    <property type="entry name" value="ADIPONECTIN RECEPTOR PROTEIN"/>
    <property type="match status" value="1"/>
</dbReference>
<dbReference type="Pfam" id="PF03006">
    <property type="entry name" value="HlyIII"/>
    <property type="match status" value="2"/>
</dbReference>
<evidence type="ECO:0000256" key="5">
    <source>
        <dbReference type="ARBA" id="ARBA00023136"/>
    </source>
</evidence>
<dbReference type="InterPro" id="IPR004254">
    <property type="entry name" value="AdipoR/HlyIII-related"/>
</dbReference>
<accession>A0A2P2K4R0</accession>
<dbReference type="AlphaFoldDB" id="A0A2P2K4R0"/>
<dbReference type="EMBL" id="GGEC01020224">
    <property type="protein sequence ID" value="MBX00708.1"/>
    <property type="molecule type" value="Transcribed_RNA"/>
</dbReference>
<dbReference type="GO" id="GO:0038023">
    <property type="term" value="F:signaling receptor activity"/>
    <property type="evidence" value="ECO:0007669"/>
    <property type="project" value="TreeGrafter"/>
</dbReference>
<evidence type="ECO:0000256" key="6">
    <source>
        <dbReference type="PIRSR" id="PIRSR604254-1"/>
    </source>
</evidence>
<feature type="transmembrane region" description="Helical" evidence="7">
    <location>
        <begin position="83"/>
        <end position="104"/>
    </location>
</feature>
<keyword evidence="6" id="KW-0479">Metal-binding</keyword>
<keyword evidence="5 7" id="KW-0472">Membrane</keyword>
<comment type="subcellular location">
    <subcellularLocation>
        <location evidence="1">Membrane</location>
        <topology evidence="1">Multi-pass membrane protein</topology>
    </subcellularLocation>
</comment>
<dbReference type="GO" id="GO:0009725">
    <property type="term" value="P:response to hormone"/>
    <property type="evidence" value="ECO:0007669"/>
    <property type="project" value="TreeGrafter"/>
</dbReference>
<evidence type="ECO:0000313" key="8">
    <source>
        <dbReference type="EMBL" id="MBX00708.1"/>
    </source>
</evidence>
<dbReference type="GO" id="GO:0046872">
    <property type="term" value="F:metal ion binding"/>
    <property type="evidence" value="ECO:0007669"/>
    <property type="project" value="UniProtKB-KW"/>
</dbReference>
<reference evidence="8" key="1">
    <citation type="submission" date="2018-02" db="EMBL/GenBank/DDBJ databases">
        <title>Rhizophora mucronata_Transcriptome.</title>
        <authorList>
            <person name="Meera S.P."/>
            <person name="Sreeshan A."/>
            <person name="Augustine A."/>
        </authorList>
    </citation>
    <scope>NUCLEOTIDE SEQUENCE</scope>
    <source>
        <tissue evidence="8">Leaf</tissue>
    </source>
</reference>
<feature type="binding site" evidence="6">
    <location>
        <position position="375"/>
    </location>
    <ligand>
        <name>Zn(2+)</name>
        <dbReference type="ChEBI" id="CHEBI:29105"/>
    </ligand>
</feature>
<keyword evidence="3 7" id="KW-0812">Transmembrane</keyword>
<feature type="transmembrane region" description="Helical" evidence="7">
    <location>
        <begin position="309"/>
        <end position="329"/>
    </location>
</feature>
<dbReference type="PANTHER" id="PTHR20855">
    <property type="entry name" value="ADIPOR/PROGESTIN RECEPTOR-RELATED"/>
    <property type="match status" value="1"/>
</dbReference>
<keyword evidence="4 7" id="KW-1133">Transmembrane helix</keyword>
<dbReference type="GO" id="GO:0016020">
    <property type="term" value="C:membrane"/>
    <property type="evidence" value="ECO:0007669"/>
    <property type="project" value="UniProtKB-SubCell"/>
</dbReference>
<sequence>MEGVNQRSGDSIVISETIEKRHVRSSKVGKGTRLWKRVKYQLVEYHSLPAYLRDNEFILGHYRAEWPLKEALLSMFSVHNETLNVWTHLIGFFLFLSLTIYTAMKVPKVADLNSLPLSEVLKSDLQKLHACLPFLPNIPDLRRLRELRSTLPSMDLLPSISGWHVVELLYNCLPERFSHSNNTDVCVLRSMKDDVANIIAPLVVRPVTRWPFFAFMGGAMFCLLASSTCHLLSCHSERLSYIMLRLDYAGVAALISTSFYPTVYYSFMCAPFFCKLYLGFITLLGIATMLVSLLPMFQTPQFRTLRACLFSGMGFSGVVPILHKIILFWHQPEALHTTGYEALMGLSYLLGAVVYTTRIPERWMPGKFDIAGHSHQLFHVLVVAGAYAHYRAGLVYLKWRDMEGC</sequence>